<evidence type="ECO:0000256" key="1">
    <source>
        <dbReference type="SAM" id="MobiDB-lite"/>
    </source>
</evidence>
<dbReference type="PANTHER" id="PTHR37755">
    <property type="entry name" value="PROTEIN TIC 56, CHLOROPLASTIC"/>
    <property type="match status" value="1"/>
</dbReference>
<dbReference type="InterPro" id="IPR035445">
    <property type="entry name" value="GYF-like_dom_sf"/>
</dbReference>
<feature type="compositionally biased region" description="Low complexity" evidence="1">
    <location>
        <begin position="171"/>
        <end position="186"/>
    </location>
</feature>
<dbReference type="InterPro" id="IPR037471">
    <property type="entry name" value="TIC56"/>
</dbReference>
<dbReference type="SUPFAM" id="SSF55277">
    <property type="entry name" value="GYF domain"/>
    <property type="match status" value="1"/>
</dbReference>
<reference evidence="3" key="1">
    <citation type="submission" date="2021-01" db="EMBL/GenBank/DDBJ databases">
        <authorList>
            <person name="Corre E."/>
            <person name="Pelletier E."/>
            <person name="Niang G."/>
            <person name="Scheremetjew M."/>
            <person name="Finn R."/>
            <person name="Kale V."/>
            <person name="Holt S."/>
            <person name="Cochrane G."/>
            <person name="Meng A."/>
            <person name="Brown T."/>
            <person name="Cohen L."/>
        </authorList>
    </citation>
    <scope>NUCLEOTIDE SEQUENCE</scope>
    <source>
        <strain evidence="3">CCMP1413</strain>
    </source>
</reference>
<organism evidence="3">
    <name type="scientific">Prasinoderma coloniale</name>
    <dbReference type="NCBI Taxonomy" id="156133"/>
    <lineage>
        <taxon>Eukaryota</taxon>
        <taxon>Viridiplantae</taxon>
        <taxon>Prasinodermophyta</taxon>
        <taxon>Prasinodermophyceae</taxon>
        <taxon>Prasinodermales</taxon>
        <taxon>Prasinodermaceae</taxon>
        <taxon>Prasinoderma</taxon>
    </lineage>
</organism>
<dbReference type="PANTHER" id="PTHR37755:SF1">
    <property type="entry name" value="PROTEIN TIC 56, CHLOROPLASTIC"/>
    <property type="match status" value="1"/>
</dbReference>
<feature type="region of interest" description="Disordered" evidence="1">
    <location>
        <begin position="158"/>
        <end position="186"/>
    </location>
</feature>
<dbReference type="GO" id="GO:0009706">
    <property type="term" value="C:chloroplast inner membrane"/>
    <property type="evidence" value="ECO:0007669"/>
    <property type="project" value="TreeGrafter"/>
</dbReference>
<accession>A0A7R9TEZ7</accession>
<dbReference type="EMBL" id="HBDZ01004161">
    <property type="protein sequence ID" value="CAD8233703.1"/>
    <property type="molecule type" value="Transcribed_RNA"/>
</dbReference>
<gene>
    <name evidence="3" type="ORF">PCOL08062_LOCUS3176</name>
</gene>
<feature type="domain" description="GYF" evidence="2">
    <location>
        <begin position="46"/>
        <end position="96"/>
    </location>
</feature>
<dbReference type="AlphaFoldDB" id="A0A7R9TEZ7"/>
<dbReference type="GO" id="GO:0045037">
    <property type="term" value="P:protein import into chloroplast stroma"/>
    <property type="evidence" value="ECO:0007669"/>
    <property type="project" value="TreeGrafter"/>
</dbReference>
<proteinExistence type="predicted"/>
<evidence type="ECO:0000259" key="2">
    <source>
        <dbReference type="Pfam" id="PF14237"/>
    </source>
</evidence>
<dbReference type="Pfam" id="PF14237">
    <property type="entry name" value="GYF_2"/>
    <property type="match status" value="1"/>
</dbReference>
<dbReference type="InterPro" id="IPR025640">
    <property type="entry name" value="GYF_2"/>
</dbReference>
<evidence type="ECO:0000313" key="3">
    <source>
        <dbReference type="EMBL" id="CAD8233703.1"/>
    </source>
</evidence>
<name>A0A7R9TEZ7_9VIRI</name>
<protein>
    <recommendedName>
        <fullName evidence="2">GYF domain-containing protein</fullName>
    </recommendedName>
</protein>
<sequence>MSKVDRLQEKEDTKLLEDDNELLDDDYVSGKIDRQYGRRQIPQLQWFYRDRESKPRGPLTIHDMRSCWVKGVIDEHTIVFADGYEEWAPVNKVQELEWCIKTPEVRVLTLVERVRQRAMGLNVPGRVERAASVASQQWKNGIVPPVFPTPAWERMQRKKAERKAAAKAAKEQAQVAEAAEAAPVAA</sequence>